<evidence type="ECO:0000313" key="12">
    <source>
        <dbReference type="EMBL" id="KAF9534623.1"/>
    </source>
</evidence>
<organism evidence="12 13">
    <name type="scientific">Crepidotus variabilis</name>
    <dbReference type="NCBI Taxonomy" id="179855"/>
    <lineage>
        <taxon>Eukaryota</taxon>
        <taxon>Fungi</taxon>
        <taxon>Dikarya</taxon>
        <taxon>Basidiomycota</taxon>
        <taxon>Agaricomycotina</taxon>
        <taxon>Agaricomycetes</taxon>
        <taxon>Agaricomycetidae</taxon>
        <taxon>Agaricales</taxon>
        <taxon>Agaricineae</taxon>
        <taxon>Crepidotaceae</taxon>
        <taxon>Crepidotus</taxon>
    </lineage>
</organism>
<dbReference type="Proteomes" id="UP000807306">
    <property type="component" value="Unassembled WGS sequence"/>
</dbReference>
<evidence type="ECO:0000256" key="1">
    <source>
        <dbReference type="ARBA" id="ARBA00003064"/>
    </source>
</evidence>
<feature type="region of interest" description="Disordered" evidence="10">
    <location>
        <begin position="1"/>
        <end position="26"/>
    </location>
</feature>
<feature type="domain" description="Cytochrome c oxidase assembly factor 3 mitochondrial coiled-coil" evidence="11">
    <location>
        <begin position="28"/>
        <end position="73"/>
    </location>
</feature>
<comment type="similarity">
    <text evidence="3 9">Belongs to the COA3 family.</text>
</comment>
<evidence type="ECO:0000259" key="11">
    <source>
        <dbReference type="Pfam" id="PF09813"/>
    </source>
</evidence>
<evidence type="ECO:0000256" key="9">
    <source>
        <dbReference type="RuleBase" id="RU367056"/>
    </source>
</evidence>
<keyword evidence="9" id="KW-0999">Mitochondrion inner membrane</keyword>
<dbReference type="GO" id="GO:0033617">
    <property type="term" value="P:mitochondrial respiratory chain complex IV assembly"/>
    <property type="evidence" value="ECO:0007669"/>
    <property type="project" value="UniProtKB-UniRule"/>
</dbReference>
<evidence type="ECO:0000256" key="6">
    <source>
        <dbReference type="ARBA" id="ARBA00022989"/>
    </source>
</evidence>
<dbReference type="AlphaFoldDB" id="A0A9P6ER93"/>
<evidence type="ECO:0000256" key="3">
    <source>
        <dbReference type="ARBA" id="ARBA00007035"/>
    </source>
</evidence>
<dbReference type="PANTHER" id="PTHR15642">
    <property type="entry name" value="CYTOCHROME C OXIDASE ASSEMBLY FACTOR 3, MITOCHONDRIAL"/>
    <property type="match status" value="1"/>
</dbReference>
<evidence type="ECO:0000256" key="5">
    <source>
        <dbReference type="ARBA" id="ARBA00022692"/>
    </source>
</evidence>
<comment type="caution">
    <text evidence="12">The sequence shown here is derived from an EMBL/GenBank/DDBJ whole genome shotgun (WGS) entry which is preliminary data.</text>
</comment>
<keyword evidence="6 9" id="KW-1133">Transmembrane helix</keyword>
<protein>
    <recommendedName>
        <fullName evidence="9">Cytochrome c oxidase assembly factor 3</fullName>
    </recommendedName>
</protein>
<comment type="subcellular location">
    <subcellularLocation>
        <location evidence="2">Mitochondrion membrane</location>
        <topology evidence="2">Single-pass membrane protein</topology>
    </subcellularLocation>
</comment>
<evidence type="ECO:0000256" key="7">
    <source>
        <dbReference type="ARBA" id="ARBA00023128"/>
    </source>
</evidence>
<keyword evidence="13" id="KW-1185">Reference proteome</keyword>
<keyword evidence="7 9" id="KW-0496">Mitochondrion</keyword>
<keyword evidence="8 9" id="KW-0472">Membrane</keyword>
<keyword evidence="5 9" id="KW-0812">Transmembrane</keyword>
<dbReference type="InterPro" id="IPR041752">
    <property type="entry name" value="Coa3"/>
</dbReference>
<dbReference type="InterPro" id="IPR018628">
    <property type="entry name" value="Coa3_CC"/>
</dbReference>
<sequence length="184" mass="19464">MNQFQAPYVDKREAAKSYRPKAGTMSPGLKRAREPYRLKNAVVGIALGAFAVGVWAYSISAVKQDVFDDVDEEVEALGAGLVGITGTKGSTSIPNTPNTSIPTSPVVAAAITTSASGMKSSPVLDEVARVTMPPRGACPVRGVLPRWERHLPGWVGSRLLDPQRKTLVWGAPPVDNPGKMGGRS</sequence>
<comment type="subunit">
    <text evidence="4 9">Component of 250-400 kDa complexes called cytochrome oxidase assembly intermediates or COA complexes.</text>
</comment>
<evidence type="ECO:0000256" key="4">
    <source>
        <dbReference type="ARBA" id="ARBA00011351"/>
    </source>
</evidence>
<evidence type="ECO:0000256" key="10">
    <source>
        <dbReference type="SAM" id="MobiDB-lite"/>
    </source>
</evidence>
<dbReference type="GO" id="GO:0005743">
    <property type="term" value="C:mitochondrial inner membrane"/>
    <property type="evidence" value="ECO:0007669"/>
    <property type="project" value="UniProtKB-UniRule"/>
</dbReference>
<dbReference type="OrthoDB" id="10018333at2759"/>
<evidence type="ECO:0000256" key="8">
    <source>
        <dbReference type="ARBA" id="ARBA00023136"/>
    </source>
</evidence>
<dbReference type="EMBL" id="MU157825">
    <property type="protein sequence ID" value="KAF9534623.1"/>
    <property type="molecule type" value="Genomic_DNA"/>
</dbReference>
<dbReference type="PANTHER" id="PTHR15642:SF3">
    <property type="entry name" value="CYTOCHROME C OXIDASE ASSEMBLY FACTOR 3 HOMOLOG, MITOCHONDRIAL"/>
    <property type="match status" value="1"/>
</dbReference>
<reference evidence="12" key="1">
    <citation type="submission" date="2020-11" db="EMBL/GenBank/DDBJ databases">
        <authorList>
            <consortium name="DOE Joint Genome Institute"/>
            <person name="Ahrendt S."/>
            <person name="Riley R."/>
            <person name="Andreopoulos W."/>
            <person name="Labutti K."/>
            <person name="Pangilinan J."/>
            <person name="Ruiz-Duenas F.J."/>
            <person name="Barrasa J.M."/>
            <person name="Sanchez-Garcia M."/>
            <person name="Camarero S."/>
            <person name="Miyauchi S."/>
            <person name="Serrano A."/>
            <person name="Linde D."/>
            <person name="Babiker R."/>
            <person name="Drula E."/>
            <person name="Ayuso-Fernandez I."/>
            <person name="Pacheco R."/>
            <person name="Padilla G."/>
            <person name="Ferreira P."/>
            <person name="Barriuso J."/>
            <person name="Kellner H."/>
            <person name="Castanera R."/>
            <person name="Alfaro M."/>
            <person name="Ramirez L."/>
            <person name="Pisabarro A.G."/>
            <person name="Kuo A."/>
            <person name="Tritt A."/>
            <person name="Lipzen A."/>
            <person name="He G."/>
            <person name="Yan M."/>
            <person name="Ng V."/>
            <person name="Cullen D."/>
            <person name="Martin F."/>
            <person name="Rosso M.-N."/>
            <person name="Henrissat B."/>
            <person name="Hibbett D."/>
            <person name="Martinez A.T."/>
            <person name="Grigoriev I.V."/>
        </authorList>
    </citation>
    <scope>NUCLEOTIDE SEQUENCE</scope>
    <source>
        <strain evidence="12">CBS 506.95</strain>
    </source>
</reference>
<gene>
    <name evidence="12" type="ORF">CPB83DRAFT_830819</name>
</gene>
<name>A0A9P6ER93_9AGAR</name>
<proteinExistence type="inferred from homology"/>
<evidence type="ECO:0000313" key="13">
    <source>
        <dbReference type="Proteomes" id="UP000807306"/>
    </source>
</evidence>
<comment type="function">
    <text evidence="1 9">Required for assembly of cytochrome c oxidase (complex IV).</text>
</comment>
<dbReference type="Pfam" id="PF09813">
    <property type="entry name" value="Coa3_cc"/>
    <property type="match status" value="1"/>
</dbReference>
<evidence type="ECO:0000256" key="2">
    <source>
        <dbReference type="ARBA" id="ARBA00004304"/>
    </source>
</evidence>
<feature type="transmembrane region" description="Helical" evidence="9">
    <location>
        <begin position="40"/>
        <end position="58"/>
    </location>
</feature>
<accession>A0A9P6ER93</accession>